<dbReference type="GO" id="GO:0046983">
    <property type="term" value="F:protein dimerization activity"/>
    <property type="evidence" value="ECO:0007669"/>
    <property type="project" value="InterPro"/>
</dbReference>
<comment type="caution">
    <text evidence="7">The sequence shown here is derived from an EMBL/GenBank/DDBJ whole genome shotgun (WGS) entry which is preliminary data.</text>
</comment>
<dbReference type="AlphaFoldDB" id="A0AA39RQ11"/>
<dbReference type="GO" id="GO:0009717">
    <property type="term" value="P:isoflavonoid biosynthetic process"/>
    <property type="evidence" value="ECO:0007669"/>
    <property type="project" value="UniProtKB-ARBA"/>
</dbReference>
<reference evidence="7" key="2">
    <citation type="submission" date="2023-06" db="EMBL/GenBank/DDBJ databases">
        <authorList>
            <person name="Swenson N.G."/>
            <person name="Wegrzyn J.L."/>
            <person name="Mcevoy S.L."/>
        </authorList>
    </citation>
    <scope>NUCLEOTIDE SEQUENCE</scope>
    <source>
        <strain evidence="7">NS2018</strain>
        <tissue evidence="7">Leaf</tissue>
    </source>
</reference>
<accession>A0AA39RQ11</accession>
<dbReference type="FunFam" id="1.10.10.10:FF:000213">
    <property type="entry name" value="Coniferyl alcohol 9-O-methyltransferase"/>
    <property type="match status" value="2"/>
</dbReference>
<dbReference type="Gene3D" id="3.40.50.150">
    <property type="entry name" value="Vaccinia Virus protein VP39"/>
    <property type="match status" value="2"/>
</dbReference>
<dbReference type="InterPro" id="IPR012967">
    <property type="entry name" value="COMT_dimerisation"/>
</dbReference>
<dbReference type="Gene3D" id="1.10.10.10">
    <property type="entry name" value="Winged helix-like DNA-binding domain superfamily/Winged helix DNA-binding domain"/>
    <property type="match status" value="2"/>
</dbReference>
<protein>
    <submittedName>
        <fullName evidence="7">Uncharacterized protein</fullName>
    </submittedName>
</protein>
<feature type="region of interest" description="Disordered" evidence="4">
    <location>
        <begin position="91"/>
        <end position="110"/>
    </location>
</feature>
<feature type="domain" description="O-methyltransferase C-terminal" evidence="5">
    <location>
        <begin position="622"/>
        <end position="830"/>
    </location>
</feature>
<keyword evidence="3" id="KW-0949">S-adenosyl-L-methionine</keyword>
<evidence type="ECO:0000259" key="5">
    <source>
        <dbReference type="Pfam" id="PF00891"/>
    </source>
</evidence>
<keyword evidence="1" id="KW-0489">Methyltransferase</keyword>
<evidence type="ECO:0000256" key="1">
    <source>
        <dbReference type="ARBA" id="ARBA00022603"/>
    </source>
</evidence>
<evidence type="ECO:0000313" key="7">
    <source>
        <dbReference type="EMBL" id="KAK0578581.1"/>
    </source>
</evidence>
<evidence type="ECO:0000256" key="3">
    <source>
        <dbReference type="ARBA" id="ARBA00022691"/>
    </source>
</evidence>
<feature type="domain" description="O-methyltransferase C-terminal" evidence="5">
    <location>
        <begin position="141"/>
        <end position="355"/>
    </location>
</feature>
<feature type="domain" description="O-methyltransferase dimerisation" evidence="6">
    <location>
        <begin position="502"/>
        <end position="600"/>
    </location>
</feature>
<evidence type="ECO:0000259" key="6">
    <source>
        <dbReference type="Pfam" id="PF08100"/>
    </source>
</evidence>
<dbReference type="SUPFAM" id="SSF46785">
    <property type="entry name" value="Winged helix' DNA-binding domain"/>
    <property type="match status" value="2"/>
</dbReference>
<dbReference type="Proteomes" id="UP001168877">
    <property type="component" value="Unassembled WGS sequence"/>
</dbReference>
<evidence type="ECO:0000256" key="2">
    <source>
        <dbReference type="ARBA" id="ARBA00022679"/>
    </source>
</evidence>
<dbReference type="EMBL" id="JAUESC010000385">
    <property type="protein sequence ID" value="KAK0578581.1"/>
    <property type="molecule type" value="Genomic_DNA"/>
</dbReference>
<reference evidence="7" key="1">
    <citation type="journal article" date="2022" name="Plant J.">
        <title>Strategies of tolerance reflected in two North American maple genomes.</title>
        <authorList>
            <person name="McEvoy S.L."/>
            <person name="Sezen U.U."/>
            <person name="Trouern-Trend A."/>
            <person name="McMahon S.M."/>
            <person name="Schaberg P.G."/>
            <person name="Yang J."/>
            <person name="Wegrzyn J.L."/>
            <person name="Swenson N.G."/>
        </authorList>
    </citation>
    <scope>NUCLEOTIDE SEQUENCE</scope>
    <source>
        <strain evidence="7">NS2018</strain>
    </source>
</reference>
<feature type="compositionally biased region" description="Acidic residues" evidence="4">
    <location>
        <begin position="97"/>
        <end position="107"/>
    </location>
</feature>
<dbReference type="Pfam" id="PF08100">
    <property type="entry name" value="Dimerisation"/>
    <property type="match status" value="2"/>
</dbReference>
<dbReference type="PROSITE" id="PS51683">
    <property type="entry name" value="SAM_OMT_II"/>
    <property type="match status" value="2"/>
</dbReference>
<dbReference type="GO" id="GO:0008757">
    <property type="term" value="F:S-adenosylmethionine-dependent methyltransferase activity"/>
    <property type="evidence" value="ECO:0007669"/>
    <property type="project" value="UniProtKB-ARBA"/>
</dbReference>
<organism evidence="7 8">
    <name type="scientific">Acer saccharum</name>
    <name type="common">Sugar maple</name>
    <dbReference type="NCBI Taxonomy" id="4024"/>
    <lineage>
        <taxon>Eukaryota</taxon>
        <taxon>Viridiplantae</taxon>
        <taxon>Streptophyta</taxon>
        <taxon>Embryophyta</taxon>
        <taxon>Tracheophyta</taxon>
        <taxon>Spermatophyta</taxon>
        <taxon>Magnoliopsida</taxon>
        <taxon>eudicotyledons</taxon>
        <taxon>Gunneridae</taxon>
        <taxon>Pentapetalae</taxon>
        <taxon>rosids</taxon>
        <taxon>malvids</taxon>
        <taxon>Sapindales</taxon>
        <taxon>Sapindaceae</taxon>
        <taxon>Hippocastanoideae</taxon>
        <taxon>Acereae</taxon>
        <taxon>Acer</taxon>
    </lineage>
</organism>
<dbReference type="GO" id="GO:0032259">
    <property type="term" value="P:methylation"/>
    <property type="evidence" value="ECO:0007669"/>
    <property type="project" value="UniProtKB-KW"/>
</dbReference>
<keyword evidence="8" id="KW-1185">Reference proteome</keyword>
<evidence type="ECO:0000313" key="8">
    <source>
        <dbReference type="Proteomes" id="UP001168877"/>
    </source>
</evidence>
<evidence type="ECO:0000256" key="4">
    <source>
        <dbReference type="SAM" id="MobiDB-lite"/>
    </source>
</evidence>
<keyword evidence="2" id="KW-0808">Transferase</keyword>
<dbReference type="InterPro" id="IPR001077">
    <property type="entry name" value="COMT_C"/>
</dbReference>
<dbReference type="GO" id="GO:0008171">
    <property type="term" value="F:O-methyltransferase activity"/>
    <property type="evidence" value="ECO:0007669"/>
    <property type="project" value="InterPro"/>
</dbReference>
<dbReference type="InterPro" id="IPR036390">
    <property type="entry name" value="WH_DNA-bd_sf"/>
</dbReference>
<dbReference type="InterPro" id="IPR029063">
    <property type="entry name" value="SAM-dependent_MTases_sf"/>
</dbReference>
<dbReference type="Pfam" id="PF00891">
    <property type="entry name" value="Methyltransf_2"/>
    <property type="match status" value="2"/>
</dbReference>
<dbReference type="InterPro" id="IPR036388">
    <property type="entry name" value="WH-like_DNA-bd_sf"/>
</dbReference>
<feature type="domain" description="O-methyltransferase dimerisation" evidence="6">
    <location>
        <begin position="22"/>
        <end position="120"/>
    </location>
</feature>
<sequence>MDSKRHELGARELFQAQSHLYKHIFNYISSSSLKCAVELGIPDILHNHGDQPITLPELVSALKIQPTRAGSIYRLMRLLVHSGFFCVTKKSTHDDHDQEEEEEEEEAYSLTPSSRLLLKDNSNCLSTFVLAMHDPAFSTPWQSLAGWFRKDGHITTPFETAHGLNFWDYGEQNPEFNTLFSQAMASDSQMANLVVKDCKPIFEGLNSLVDVGGGTGSFSRILSEEFPHMKCTVFDLPHVVANSPDHTNNLNFIGGDMFQYIPPADAFLFKLVFHAYGDEDCVKILKKCREAISSKIANQGEGKVIIIDIVINEKEDEHELTEAKLFFDMLMMVVVTGRERNEKEWQKIFLEAGFSHYKITPLFGLSRDVTFKEDELPGLLPATQTKDKDAKLEEKVQIEVEPSQDTEPSFSDIPEVNEEQAEEHFEEEDDLQDYLLARDREKRHRKTPQRYGYADVVAYALNTAIEEAENSRKVSLQNIIMDSKKHELGARELFQAQSHLYKHIFNYISSMSLKCAVELGIPDILHNHGVVHDQLITLPELVSALEIQPTKAGNVYRLMRLLVHSGFFCVTKKSTHDDDQQEEEDEAYSLTPSSMLLLKDNPNCLSPFVLAMLNTIPSLTPWNSLAGWFREDGHGHITTPFESAHGLNFWDYGEQNPEFNTLFSQAMASDSQMANLVVKDCKPIFEGLNSLVDVGGGTGSFSRILSEEFPNMKCTVFDLPHVVANSPDHTNNLNFIGGDMFQYIPPADAFLFKLVFHDYGDEDCVKILKKCREVISSKSDNQGEGKVIIIVIVINEKEDEHELTEAKLFFDMLMMVVVTGRERNEKEWQKNIPGGWFQSLQDHSFIWFEVPY</sequence>
<name>A0AA39RQ11_ACESA</name>
<dbReference type="InterPro" id="IPR016461">
    <property type="entry name" value="COMT-like"/>
</dbReference>
<proteinExistence type="predicted"/>
<dbReference type="FunFam" id="3.40.50.150:FF:000057">
    <property type="entry name" value="O-methyltransferase ZRP4"/>
    <property type="match status" value="2"/>
</dbReference>
<dbReference type="SUPFAM" id="SSF53335">
    <property type="entry name" value="S-adenosyl-L-methionine-dependent methyltransferases"/>
    <property type="match status" value="2"/>
</dbReference>
<dbReference type="PANTHER" id="PTHR11746">
    <property type="entry name" value="O-METHYLTRANSFERASE"/>
    <property type="match status" value="1"/>
</dbReference>
<gene>
    <name evidence="7" type="ORF">LWI29_012796</name>
</gene>